<dbReference type="InterPro" id="IPR002104">
    <property type="entry name" value="Integrase_catalytic"/>
</dbReference>
<dbReference type="InterPro" id="IPR038488">
    <property type="entry name" value="Integrase_DNA-bd_sf"/>
</dbReference>
<dbReference type="InterPro" id="IPR013762">
    <property type="entry name" value="Integrase-like_cat_sf"/>
</dbReference>
<keyword evidence="4" id="KW-0233">DNA recombination</keyword>
<feature type="domain" description="Tyr recombinase" evidence="5">
    <location>
        <begin position="226"/>
        <end position="403"/>
    </location>
</feature>
<protein>
    <submittedName>
        <fullName evidence="6">Integrase</fullName>
    </submittedName>
</protein>
<dbReference type="InterPro" id="IPR025166">
    <property type="entry name" value="Integrase_DNA_bind_dom"/>
</dbReference>
<dbReference type="SUPFAM" id="SSF56349">
    <property type="entry name" value="DNA breaking-rejoining enzymes"/>
    <property type="match status" value="1"/>
</dbReference>
<evidence type="ECO:0000256" key="4">
    <source>
        <dbReference type="ARBA" id="ARBA00023172"/>
    </source>
</evidence>
<dbReference type="CDD" id="cd00801">
    <property type="entry name" value="INT_P4_C"/>
    <property type="match status" value="1"/>
</dbReference>
<organism evidence="6 7">
    <name type="scientific">Acidovorax delafieldii</name>
    <name type="common">Pseudomonas delafieldii</name>
    <dbReference type="NCBI Taxonomy" id="47920"/>
    <lineage>
        <taxon>Bacteria</taxon>
        <taxon>Pseudomonadati</taxon>
        <taxon>Pseudomonadota</taxon>
        <taxon>Betaproteobacteria</taxon>
        <taxon>Burkholderiales</taxon>
        <taxon>Comamonadaceae</taxon>
        <taxon>Acidovorax</taxon>
    </lineage>
</organism>
<dbReference type="PANTHER" id="PTHR30629:SF2">
    <property type="entry name" value="PROPHAGE INTEGRASE INTS-RELATED"/>
    <property type="match status" value="1"/>
</dbReference>
<keyword evidence="3" id="KW-0238">DNA-binding</keyword>
<dbReference type="GeneID" id="51112402"/>
<gene>
    <name evidence="6" type="ORF">ATF69_3352</name>
</gene>
<evidence type="ECO:0000313" key="7">
    <source>
        <dbReference type="Proteomes" id="UP000321485"/>
    </source>
</evidence>
<comment type="caution">
    <text evidence="6">The sequence shown here is derived from an EMBL/GenBank/DDBJ whole genome shotgun (WGS) entry which is preliminary data.</text>
</comment>
<dbReference type="AlphaFoldDB" id="A0A561XI37"/>
<proteinExistence type="inferred from homology"/>
<sequence length="426" mass="48447">MPPNYLETRMDTGFAAVSDAPKSQARRGISDAALRAAKPKSTPYKLSAGNALYLEVKPNGAKLWRWKYRLLGKESRVALGSYPKLSLREAREAMEAARKLVAQGVHPAQQKKLERLKTGVDHANTFEAVAREWVALRDWQEVTKARRLNMLQRVVFPHVGALPIRQVQPVHILDILKRADSRNGNSVACEAKRTMSSVFEFAVSTLRADSDPVYPVRKALVANKTQHKRPLSFEEVGALLNAVEGHGGYYQIQAAFFLMWLTLARPSEVIEAEWCEFDLDQALWRIPAQRMKKRKEHLIPLPAQAVALLRSLRMLTGSRSHLFPHRDDRRKPMVTASFRQMLKALGWAGKFSPHATRTTGSTRLNEMGFSPDWIERQLAHDEPNAVRRTYNHADYLKDRATMMQRWADLLDEWKKKTADAMKPVLG</sequence>
<comment type="similarity">
    <text evidence="1">Belongs to the 'phage' integrase family.</text>
</comment>
<dbReference type="PANTHER" id="PTHR30629">
    <property type="entry name" value="PROPHAGE INTEGRASE"/>
    <property type="match status" value="1"/>
</dbReference>
<evidence type="ECO:0000256" key="2">
    <source>
        <dbReference type="ARBA" id="ARBA00022908"/>
    </source>
</evidence>
<dbReference type="InterPro" id="IPR011010">
    <property type="entry name" value="DNA_brk_join_enz"/>
</dbReference>
<dbReference type="EMBL" id="VJWE01000015">
    <property type="protein sequence ID" value="TWG35786.1"/>
    <property type="molecule type" value="Genomic_DNA"/>
</dbReference>
<evidence type="ECO:0000259" key="5">
    <source>
        <dbReference type="PROSITE" id="PS51898"/>
    </source>
</evidence>
<dbReference type="GO" id="GO:0006310">
    <property type="term" value="P:DNA recombination"/>
    <property type="evidence" value="ECO:0007669"/>
    <property type="project" value="UniProtKB-KW"/>
</dbReference>
<reference evidence="6 7" key="1">
    <citation type="journal article" date="2015" name="Stand. Genomic Sci.">
        <title>Genomic Encyclopedia of Bacterial and Archaeal Type Strains, Phase III: the genomes of soil and plant-associated and newly described type strains.</title>
        <authorList>
            <person name="Whitman W.B."/>
            <person name="Woyke T."/>
            <person name="Klenk H.P."/>
            <person name="Zhou Y."/>
            <person name="Lilburn T.G."/>
            <person name="Beck B.J."/>
            <person name="De Vos P."/>
            <person name="Vandamme P."/>
            <person name="Eisen J.A."/>
            <person name="Garrity G."/>
            <person name="Hugenholtz P."/>
            <person name="Kyrpides N.C."/>
        </authorList>
    </citation>
    <scope>NUCLEOTIDE SEQUENCE [LARGE SCALE GENOMIC DNA]</scope>
    <source>
        <strain evidence="6 7">DSM 64</strain>
    </source>
</reference>
<dbReference type="GO" id="GO:0015074">
    <property type="term" value="P:DNA integration"/>
    <property type="evidence" value="ECO:0007669"/>
    <property type="project" value="UniProtKB-KW"/>
</dbReference>
<dbReference type="Gene3D" id="1.10.150.130">
    <property type="match status" value="1"/>
</dbReference>
<dbReference type="Pfam" id="PF00589">
    <property type="entry name" value="Phage_integrase"/>
    <property type="match status" value="1"/>
</dbReference>
<name>A0A561XI37_ACIDE</name>
<dbReference type="GO" id="GO:0003677">
    <property type="term" value="F:DNA binding"/>
    <property type="evidence" value="ECO:0007669"/>
    <property type="project" value="UniProtKB-KW"/>
</dbReference>
<evidence type="ECO:0000256" key="3">
    <source>
        <dbReference type="ARBA" id="ARBA00023125"/>
    </source>
</evidence>
<accession>A0A561XI37</accession>
<dbReference type="Gene3D" id="3.30.160.390">
    <property type="entry name" value="Integrase, DNA-binding domain"/>
    <property type="match status" value="1"/>
</dbReference>
<evidence type="ECO:0000313" key="6">
    <source>
        <dbReference type="EMBL" id="TWG35786.1"/>
    </source>
</evidence>
<keyword evidence="2" id="KW-0229">DNA integration</keyword>
<dbReference type="Pfam" id="PF13356">
    <property type="entry name" value="Arm-DNA-bind_3"/>
    <property type="match status" value="1"/>
</dbReference>
<evidence type="ECO:0000256" key="1">
    <source>
        <dbReference type="ARBA" id="ARBA00008857"/>
    </source>
</evidence>
<dbReference type="Gene3D" id="1.10.443.10">
    <property type="entry name" value="Intergrase catalytic core"/>
    <property type="match status" value="1"/>
</dbReference>
<dbReference type="RefSeq" id="WP_244303751.1">
    <property type="nucleotide sequence ID" value="NZ_VJWE01000015.1"/>
</dbReference>
<dbReference type="Pfam" id="PF22022">
    <property type="entry name" value="Phage_int_M"/>
    <property type="match status" value="1"/>
</dbReference>
<dbReference type="InterPro" id="IPR050808">
    <property type="entry name" value="Phage_Integrase"/>
</dbReference>
<dbReference type="PROSITE" id="PS51898">
    <property type="entry name" value="TYR_RECOMBINASE"/>
    <property type="match status" value="1"/>
</dbReference>
<dbReference type="InterPro" id="IPR053876">
    <property type="entry name" value="Phage_int_M"/>
</dbReference>
<dbReference type="Proteomes" id="UP000321485">
    <property type="component" value="Unassembled WGS sequence"/>
</dbReference>
<dbReference type="InterPro" id="IPR010998">
    <property type="entry name" value="Integrase_recombinase_N"/>
</dbReference>